<evidence type="ECO:0000256" key="1">
    <source>
        <dbReference type="ARBA" id="ARBA00000309"/>
    </source>
</evidence>
<evidence type="ECO:0000256" key="39">
    <source>
        <dbReference type="RuleBase" id="RU003857"/>
    </source>
</evidence>
<dbReference type="AlphaFoldDB" id="A0A812CJJ4"/>
<reference evidence="42" key="1">
    <citation type="submission" date="2021-01" db="EMBL/GenBank/DDBJ databases">
        <authorList>
            <person name="Li R."/>
            <person name="Bekaert M."/>
        </authorList>
    </citation>
    <scope>NUCLEOTIDE SEQUENCE</scope>
    <source>
        <strain evidence="42">Farmed</strain>
    </source>
</reference>
<evidence type="ECO:0000256" key="12">
    <source>
        <dbReference type="ARBA" id="ARBA00022499"/>
    </source>
</evidence>
<evidence type="ECO:0000256" key="33">
    <source>
        <dbReference type="ARBA" id="ARBA00044635"/>
    </source>
</evidence>
<sequence length="327" mass="37224">MCCCCLGYSQSSRNLVWLALFLIGYLVFGALVWSYLETPLEKKFKETLDISLTEFKWNHSCIKEEELESFINIIVRAANRGVSASKNVTISEPNWSFGQSLFFATTVLTTIGYGRVTPLSDAGKGFCIIYALIGIPLTLIMFTAMVERFMLPVTYVLQFMLRKLGHLYRVFHIRLLHLLLIAVLLLVFFFLIPSAIFSVLEPTWNFLDGFYYCFISLTTIGLGDYIPGDNPDQKYRAVYKVATTGYLVLGVIMMMLTLTVMYEIPELNLGFHFYLKSDHNQEEERAILRPADTPHGPKYTQQVDDDQLSQVRSDFSGTGTVDQSNLH</sequence>
<evidence type="ECO:0000313" key="42">
    <source>
        <dbReference type="EMBL" id="CAE1273487.1"/>
    </source>
</evidence>
<comment type="catalytic activity">
    <reaction evidence="31">
        <text>Na(+)(in) = Na(+)(out)</text>
        <dbReference type="Rhea" id="RHEA:34963"/>
        <dbReference type="ChEBI" id="CHEBI:29101"/>
    </reaction>
</comment>
<dbReference type="InterPro" id="IPR005408">
    <property type="entry name" value="2pore_dom_K_chnl_TWIK"/>
</dbReference>
<keyword evidence="23" id="KW-1015">Disulfide bond</keyword>
<feature type="domain" description="Potassium channel" evidence="41">
    <location>
        <begin position="93"/>
        <end position="149"/>
    </location>
</feature>
<feature type="transmembrane region" description="Helical" evidence="40">
    <location>
        <begin position="209"/>
        <end position="226"/>
    </location>
</feature>
<evidence type="ECO:0000313" key="43">
    <source>
        <dbReference type="Proteomes" id="UP000597762"/>
    </source>
</evidence>
<dbReference type="InterPro" id="IPR001779">
    <property type="entry name" value="2pore_dom_K_chnl_TWIK1"/>
</dbReference>
<evidence type="ECO:0000256" key="31">
    <source>
        <dbReference type="ARBA" id="ARBA00036239"/>
    </source>
</evidence>
<keyword evidence="19 40" id="KW-1133">Transmembrane helix</keyword>
<keyword evidence="27" id="KW-0968">Cytoplasmic vesicle</keyword>
<feature type="transmembrane region" description="Helical" evidence="40">
    <location>
        <begin position="15"/>
        <end position="36"/>
    </location>
</feature>
<feature type="transmembrane region" description="Helical" evidence="40">
    <location>
        <begin position="128"/>
        <end position="157"/>
    </location>
</feature>
<evidence type="ECO:0000256" key="2">
    <source>
        <dbReference type="ARBA" id="ARBA00004172"/>
    </source>
</evidence>
<dbReference type="InterPro" id="IPR003280">
    <property type="entry name" value="2pore_dom_K_chnl"/>
</dbReference>
<dbReference type="PIRSF" id="PIRSF038061">
    <property type="entry name" value="K_channel_subfamily_K_type"/>
    <property type="match status" value="1"/>
</dbReference>
<comment type="catalytic activity">
    <reaction evidence="1">
        <text>NH4(+)(in) = NH4(+)(out)</text>
        <dbReference type="Rhea" id="RHEA:28747"/>
        <dbReference type="ChEBI" id="CHEBI:28938"/>
    </reaction>
</comment>
<dbReference type="GO" id="GO:0015271">
    <property type="term" value="F:outward rectifier potassium channel activity"/>
    <property type="evidence" value="ECO:0007669"/>
    <property type="project" value="TreeGrafter"/>
</dbReference>
<feature type="domain" description="Potassium channel" evidence="41">
    <location>
        <begin position="186"/>
        <end position="262"/>
    </location>
</feature>
<comment type="catalytic activity">
    <reaction evidence="34">
        <text>Rb(+)(in) = Rb(+)(out)</text>
        <dbReference type="Rhea" id="RHEA:78547"/>
        <dbReference type="ChEBI" id="CHEBI:49847"/>
    </reaction>
</comment>
<gene>
    <name evidence="42" type="ORF">SPHA_38190</name>
</gene>
<keyword evidence="10 37" id="KW-0813">Transport</keyword>
<organism evidence="42 43">
    <name type="scientific">Acanthosepion pharaonis</name>
    <name type="common">Pharaoh cuttlefish</name>
    <name type="synonym">Sepia pharaonis</name>
    <dbReference type="NCBI Taxonomy" id="158019"/>
    <lineage>
        <taxon>Eukaryota</taxon>
        <taxon>Metazoa</taxon>
        <taxon>Spiralia</taxon>
        <taxon>Lophotrochozoa</taxon>
        <taxon>Mollusca</taxon>
        <taxon>Cephalopoda</taxon>
        <taxon>Coleoidea</taxon>
        <taxon>Decapodiformes</taxon>
        <taxon>Sepiida</taxon>
        <taxon>Sepiina</taxon>
        <taxon>Sepiidae</taxon>
        <taxon>Acanthosepion</taxon>
    </lineage>
</organism>
<keyword evidence="21 37" id="KW-0406">Ion transport</keyword>
<dbReference type="GO" id="GO:0055037">
    <property type="term" value="C:recycling endosome"/>
    <property type="evidence" value="ECO:0007669"/>
    <property type="project" value="UniProtKB-SubCell"/>
</dbReference>
<dbReference type="Proteomes" id="UP000597762">
    <property type="component" value="Unassembled WGS sequence"/>
</dbReference>
<comment type="similarity">
    <text evidence="8 39">Belongs to the two pore domain potassium channel (TC 1.A.1.8) family.</text>
</comment>
<keyword evidence="20" id="KW-0770">Synapse</keyword>
<dbReference type="InterPro" id="IPR013099">
    <property type="entry name" value="K_chnl_dom"/>
</dbReference>
<comment type="catalytic activity">
    <reaction evidence="33">
        <text>Li(+)(in) = Li(+)(out)</text>
        <dbReference type="Rhea" id="RHEA:78551"/>
        <dbReference type="ChEBI" id="CHEBI:49713"/>
    </reaction>
</comment>
<evidence type="ECO:0000256" key="15">
    <source>
        <dbReference type="ARBA" id="ARBA00022753"/>
    </source>
</evidence>
<keyword evidence="22 37" id="KW-0472">Membrane</keyword>
<comment type="subcellular location">
    <subcellularLocation>
        <location evidence="3">Apical cell membrane</location>
    </subcellularLocation>
    <subcellularLocation>
        <location evidence="7">Cell membrane</location>
        <topology evidence="7">Multi-pass membrane protein</topology>
    </subcellularLocation>
    <subcellularLocation>
        <location evidence="4">Cell projection</location>
        <location evidence="4">Dendrite</location>
    </subcellularLocation>
    <subcellularLocation>
        <location evidence="6">Cytoplasmic vesicle</location>
    </subcellularLocation>
    <subcellularLocation>
        <location evidence="5">Perikaryon</location>
    </subcellularLocation>
    <subcellularLocation>
        <location evidence="2">Recycling endosome</location>
    </subcellularLocation>
    <subcellularLocation>
        <location evidence="29">Synaptic cell membrane</location>
    </subcellularLocation>
</comment>
<evidence type="ECO:0000256" key="17">
    <source>
        <dbReference type="ARBA" id="ARBA00022843"/>
    </source>
</evidence>
<evidence type="ECO:0000256" key="26">
    <source>
        <dbReference type="ARBA" id="ARBA00023303"/>
    </source>
</evidence>
<evidence type="ECO:0000256" key="32">
    <source>
        <dbReference type="ARBA" id="ARBA00036683"/>
    </source>
</evidence>
<evidence type="ECO:0000256" key="40">
    <source>
        <dbReference type="SAM" id="Phobius"/>
    </source>
</evidence>
<keyword evidence="13 37" id="KW-0633">Potassium transport</keyword>
<dbReference type="EMBL" id="CAHIKZ030001728">
    <property type="protein sequence ID" value="CAE1273487.1"/>
    <property type="molecule type" value="Genomic_DNA"/>
</dbReference>
<comment type="caution">
    <text evidence="42">The sequence shown here is derived from an EMBL/GenBank/DDBJ whole genome shotgun (WGS) entry which is preliminary data.</text>
</comment>
<evidence type="ECO:0000256" key="13">
    <source>
        <dbReference type="ARBA" id="ARBA00022538"/>
    </source>
</evidence>
<evidence type="ECO:0000256" key="22">
    <source>
        <dbReference type="ARBA" id="ARBA00023136"/>
    </source>
</evidence>
<dbReference type="GO" id="GO:0097060">
    <property type="term" value="C:synaptic membrane"/>
    <property type="evidence" value="ECO:0007669"/>
    <property type="project" value="UniProtKB-SubCell"/>
</dbReference>
<dbReference type="GO" id="GO:0022841">
    <property type="term" value="F:potassium ion leak channel activity"/>
    <property type="evidence" value="ECO:0007669"/>
    <property type="project" value="TreeGrafter"/>
</dbReference>
<feature type="glycosylation site" description="N-linked (GlcNAc...) asparagine" evidence="38">
    <location>
        <position position="87"/>
    </location>
</feature>
<feature type="transmembrane region" description="Helical" evidence="40">
    <location>
        <begin position="238"/>
        <end position="262"/>
    </location>
</feature>
<evidence type="ECO:0000256" key="11">
    <source>
        <dbReference type="ARBA" id="ARBA00022475"/>
    </source>
</evidence>
<evidence type="ECO:0000256" key="14">
    <source>
        <dbReference type="ARBA" id="ARBA00022692"/>
    </source>
</evidence>
<keyword evidence="17" id="KW-0832">Ubl conjugation</keyword>
<dbReference type="PANTHER" id="PTHR11003">
    <property type="entry name" value="POTASSIUM CHANNEL, SUBFAMILY K"/>
    <property type="match status" value="1"/>
</dbReference>
<evidence type="ECO:0000256" key="27">
    <source>
        <dbReference type="ARBA" id="ARBA00023329"/>
    </source>
</evidence>
<keyword evidence="26 39" id="KW-0407">Ion channel</keyword>
<keyword evidence="16 37" id="KW-0631">Potassium channel</keyword>
<keyword evidence="14 39" id="KW-0812">Transmembrane</keyword>
<comment type="catalytic activity">
    <reaction evidence="35">
        <text>Cs(+)(in) = Cs(+)(out)</text>
        <dbReference type="Rhea" id="RHEA:78555"/>
        <dbReference type="ChEBI" id="CHEBI:49547"/>
    </reaction>
</comment>
<dbReference type="GO" id="GO:0030322">
    <property type="term" value="P:stabilization of membrane potential"/>
    <property type="evidence" value="ECO:0007669"/>
    <property type="project" value="TreeGrafter"/>
</dbReference>
<keyword evidence="25" id="KW-0966">Cell projection</keyword>
<evidence type="ECO:0000259" key="41">
    <source>
        <dbReference type="Pfam" id="PF07885"/>
    </source>
</evidence>
<comment type="catalytic activity">
    <reaction evidence="32">
        <text>L-glutamate(out) = L-glutamate(in)</text>
        <dbReference type="Rhea" id="RHEA:66336"/>
        <dbReference type="ChEBI" id="CHEBI:29985"/>
    </reaction>
</comment>
<evidence type="ECO:0000256" key="6">
    <source>
        <dbReference type="ARBA" id="ARBA00004541"/>
    </source>
</evidence>
<evidence type="ECO:0000256" key="8">
    <source>
        <dbReference type="ARBA" id="ARBA00006666"/>
    </source>
</evidence>
<comment type="catalytic activity">
    <reaction evidence="30">
        <text>K(+)(in) = K(+)(out)</text>
        <dbReference type="Rhea" id="RHEA:29463"/>
        <dbReference type="ChEBI" id="CHEBI:29103"/>
    </reaction>
</comment>
<evidence type="ECO:0000256" key="36">
    <source>
        <dbReference type="ARBA" id="ARBA00046361"/>
    </source>
</evidence>
<evidence type="ECO:0000256" key="35">
    <source>
        <dbReference type="ARBA" id="ARBA00044691"/>
    </source>
</evidence>
<dbReference type="Pfam" id="PF07885">
    <property type="entry name" value="Ion_trans_2"/>
    <property type="match status" value="2"/>
</dbReference>
<keyword evidence="12" id="KW-1017">Isopeptide bond</keyword>
<dbReference type="PRINTS" id="PR01333">
    <property type="entry name" value="2POREKCHANEL"/>
</dbReference>
<evidence type="ECO:0000256" key="9">
    <source>
        <dbReference type="ARBA" id="ARBA00016212"/>
    </source>
</evidence>
<feature type="transmembrane region" description="Helical" evidence="40">
    <location>
        <begin position="178"/>
        <end position="197"/>
    </location>
</feature>
<evidence type="ECO:0000256" key="7">
    <source>
        <dbReference type="ARBA" id="ARBA00004651"/>
    </source>
</evidence>
<evidence type="ECO:0000256" key="38">
    <source>
        <dbReference type="PIRSR" id="PIRSR038061-1"/>
    </source>
</evidence>
<dbReference type="OrthoDB" id="297496at2759"/>
<evidence type="ECO:0000256" key="34">
    <source>
        <dbReference type="ARBA" id="ARBA00044657"/>
    </source>
</evidence>
<evidence type="ECO:0000256" key="16">
    <source>
        <dbReference type="ARBA" id="ARBA00022826"/>
    </source>
</evidence>
<evidence type="ECO:0000256" key="19">
    <source>
        <dbReference type="ARBA" id="ARBA00022989"/>
    </source>
</evidence>
<keyword evidence="15" id="KW-0967">Endosome</keyword>
<evidence type="ECO:0000256" key="25">
    <source>
        <dbReference type="ARBA" id="ARBA00023273"/>
    </source>
</evidence>
<dbReference type="InterPro" id="IPR003092">
    <property type="entry name" value="2pore_dom_K_chnl_TASK"/>
</dbReference>
<evidence type="ECO:0000256" key="3">
    <source>
        <dbReference type="ARBA" id="ARBA00004221"/>
    </source>
</evidence>
<dbReference type="GO" id="GO:0016324">
    <property type="term" value="C:apical plasma membrane"/>
    <property type="evidence" value="ECO:0007669"/>
    <property type="project" value="UniProtKB-SubCell"/>
</dbReference>
<evidence type="ECO:0000256" key="10">
    <source>
        <dbReference type="ARBA" id="ARBA00022448"/>
    </source>
</evidence>
<evidence type="ECO:0000256" key="18">
    <source>
        <dbReference type="ARBA" id="ARBA00022958"/>
    </source>
</evidence>
<keyword evidence="24" id="KW-0325">Glycoprotein</keyword>
<evidence type="ECO:0000256" key="4">
    <source>
        <dbReference type="ARBA" id="ARBA00004279"/>
    </source>
</evidence>
<feature type="transmembrane region" description="Helical" evidence="40">
    <location>
        <begin position="95"/>
        <end position="116"/>
    </location>
</feature>
<dbReference type="GO" id="GO:0030425">
    <property type="term" value="C:dendrite"/>
    <property type="evidence" value="ECO:0007669"/>
    <property type="project" value="UniProtKB-SubCell"/>
</dbReference>
<dbReference type="SUPFAM" id="SSF81324">
    <property type="entry name" value="Voltage-gated potassium channels"/>
    <property type="match status" value="2"/>
</dbReference>
<evidence type="ECO:0000256" key="29">
    <source>
        <dbReference type="ARBA" id="ARBA00034109"/>
    </source>
</evidence>
<evidence type="ECO:0000256" key="20">
    <source>
        <dbReference type="ARBA" id="ARBA00023018"/>
    </source>
</evidence>
<evidence type="ECO:0000256" key="30">
    <source>
        <dbReference type="ARBA" id="ARBA00034430"/>
    </source>
</evidence>
<dbReference type="GO" id="GO:0043204">
    <property type="term" value="C:perikaryon"/>
    <property type="evidence" value="ECO:0007669"/>
    <property type="project" value="UniProtKB-SubCell"/>
</dbReference>
<evidence type="ECO:0000256" key="5">
    <source>
        <dbReference type="ARBA" id="ARBA00004484"/>
    </source>
</evidence>
<keyword evidence="43" id="KW-1185">Reference proteome</keyword>
<accession>A0A812CJJ4</accession>
<evidence type="ECO:0000256" key="21">
    <source>
        <dbReference type="ARBA" id="ARBA00023065"/>
    </source>
</evidence>
<name>A0A812CJJ4_ACAPH</name>
<keyword evidence="18 37" id="KW-0630">Potassium</keyword>
<evidence type="ECO:0000256" key="24">
    <source>
        <dbReference type="ARBA" id="ARBA00023180"/>
    </source>
</evidence>
<dbReference type="Gene3D" id="1.10.287.70">
    <property type="match status" value="1"/>
</dbReference>
<evidence type="ECO:0000256" key="37">
    <source>
        <dbReference type="PIRNR" id="PIRNR038061"/>
    </source>
</evidence>
<keyword evidence="11" id="KW-1003">Cell membrane</keyword>
<dbReference type="PANTHER" id="PTHR11003:SF249">
    <property type="entry name" value="TWO PORE POTASSIUM CHANNEL PROTEIN SUP-9"/>
    <property type="match status" value="1"/>
</dbReference>
<protein>
    <recommendedName>
        <fullName evidence="9">Potassium channel subfamily K member 1</fullName>
    </recommendedName>
</protein>
<comment type="subunit">
    <text evidence="36">Homodimer; disulfide-linked. Heterodimer with KCNK2; disulfide-linked. In astrocytes, forms mostly heterodimeric potassium channels with KCNK2, with only a minor proportion of functional channels containing homodimeric KCNK1. Interacts with KCNK3 and KCNK9, forming functional heterodimeric channels. Interacts with GNG4. Identified in a complex with PSD and ARF6; interacts only with PSD that is bound to ARF6. Interacts with UBE2I.</text>
</comment>
<evidence type="ECO:0000256" key="23">
    <source>
        <dbReference type="ARBA" id="ARBA00023157"/>
    </source>
</evidence>
<evidence type="ECO:0000256" key="28">
    <source>
        <dbReference type="ARBA" id="ARBA00024167"/>
    </source>
</evidence>
<dbReference type="PRINTS" id="PR01586">
    <property type="entry name" value="TWIKCHANNEL"/>
</dbReference>
<comment type="catalytic activity">
    <reaction evidence="28">
        <text>chloride(in) = chloride(out)</text>
        <dbReference type="Rhea" id="RHEA:29823"/>
        <dbReference type="ChEBI" id="CHEBI:17996"/>
    </reaction>
</comment>
<dbReference type="PRINTS" id="PR01096">
    <property type="entry name" value="TWIK1CHANNEL"/>
</dbReference>
<proteinExistence type="inferred from homology"/>